<evidence type="ECO:0000256" key="1">
    <source>
        <dbReference type="SAM" id="Phobius"/>
    </source>
</evidence>
<keyword evidence="1" id="KW-0472">Membrane</keyword>
<keyword evidence="3" id="KW-1185">Reference proteome</keyword>
<evidence type="ECO:0008006" key="4">
    <source>
        <dbReference type="Google" id="ProtNLM"/>
    </source>
</evidence>
<comment type="caution">
    <text evidence="2">The sequence shown here is derived from an EMBL/GenBank/DDBJ whole genome shotgun (WGS) entry which is preliminary data.</text>
</comment>
<accession>A0ABT9XJA6</accession>
<dbReference type="Proteomes" id="UP001232973">
    <property type="component" value="Unassembled WGS sequence"/>
</dbReference>
<protein>
    <recommendedName>
        <fullName evidence="4">PH domain-containing protein</fullName>
    </recommendedName>
</protein>
<sequence>MAETKEKKAVKGARTITIPTRENTWMLTWWVPVIVFVVMMAFRHLPAVVLAAADVVLALSFLFALWRLRQKSSLVLTDEAVVAKRGTKVVRTLAVSDVARIVMTRGAVGIYVKNGGRLPKISRGLRFRRMEERATFVQDIARWCRLHKVEFVE</sequence>
<gene>
    <name evidence="2" type="ORF">J2S03_002068</name>
</gene>
<name>A0ABT9XJA6_9BACL</name>
<dbReference type="RefSeq" id="WP_274457341.1">
    <property type="nucleotide sequence ID" value="NZ_CP067097.1"/>
</dbReference>
<keyword evidence="1" id="KW-0812">Transmembrane</keyword>
<evidence type="ECO:0000313" key="3">
    <source>
        <dbReference type="Proteomes" id="UP001232973"/>
    </source>
</evidence>
<reference evidence="2 3" key="1">
    <citation type="submission" date="2023-07" db="EMBL/GenBank/DDBJ databases">
        <title>Genomic Encyclopedia of Type Strains, Phase IV (KMG-IV): sequencing the most valuable type-strain genomes for metagenomic binning, comparative biology and taxonomic classification.</title>
        <authorList>
            <person name="Goeker M."/>
        </authorList>
    </citation>
    <scope>NUCLEOTIDE SEQUENCE [LARGE SCALE GENOMIC DNA]</scope>
    <source>
        <strain evidence="2 3">DSM 4006</strain>
    </source>
</reference>
<dbReference type="EMBL" id="JAUSTP010000015">
    <property type="protein sequence ID" value="MDQ0190205.1"/>
    <property type="molecule type" value="Genomic_DNA"/>
</dbReference>
<proteinExistence type="predicted"/>
<keyword evidence="1" id="KW-1133">Transmembrane helix</keyword>
<evidence type="ECO:0000313" key="2">
    <source>
        <dbReference type="EMBL" id="MDQ0190205.1"/>
    </source>
</evidence>
<feature type="transmembrane region" description="Helical" evidence="1">
    <location>
        <begin position="48"/>
        <end position="66"/>
    </location>
</feature>
<feature type="transmembrane region" description="Helical" evidence="1">
    <location>
        <begin position="24"/>
        <end position="42"/>
    </location>
</feature>
<organism evidence="2 3">
    <name type="scientific">Alicyclobacillus cycloheptanicus</name>
    <dbReference type="NCBI Taxonomy" id="1457"/>
    <lineage>
        <taxon>Bacteria</taxon>
        <taxon>Bacillati</taxon>
        <taxon>Bacillota</taxon>
        <taxon>Bacilli</taxon>
        <taxon>Bacillales</taxon>
        <taxon>Alicyclobacillaceae</taxon>
        <taxon>Alicyclobacillus</taxon>
    </lineage>
</organism>